<feature type="transmembrane region" description="Helical" evidence="7">
    <location>
        <begin position="282"/>
        <end position="299"/>
    </location>
</feature>
<dbReference type="InterPro" id="IPR000515">
    <property type="entry name" value="MetI-like"/>
</dbReference>
<feature type="transmembrane region" description="Helical" evidence="7">
    <location>
        <begin position="219"/>
        <end position="237"/>
    </location>
</feature>
<keyword evidence="4 7" id="KW-0812">Transmembrane</keyword>
<feature type="transmembrane region" description="Helical" evidence="7">
    <location>
        <begin position="249"/>
        <end position="267"/>
    </location>
</feature>
<evidence type="ECO:0000256" key="3">
    <source>
        <dbReference type="ARBA" id="ARBA00022475"/>
    </source>
</evidence>
<dbReference type="PANTHER" id="PTHR30614:SF41">
    <property type="entry name" value="INNER MEMBRANE AMINO-ACID ABC TRANSPORTER PERMEASE PROTEIN YHDY"/>
    <property type="match status" value="1"/>
</dbReference>
<dbReference type="GO" id="GO:0006865">
    <property type="term" value="P:amino acid transport"/>
    <property type="evidence" value="ECO:0007669"/>
    <property type="project" value="TreeGrafter"/>
</dbReference>
<dbReference type="PANTHER" id="PTHR30614">
    <property type="entry name" value="MEMBRANE COMPONENT OF AMINO ACID ABC TRANSPORTER"/>
    <property type="match status" value="1"/>
</dbReference>
<evidence type="ECO:0000256" key="7">
    <source>
        <dbReference type="SAM" id="Phobius"/>
    </source>
</evidence>
<keyword evidence="2" id="KW-0813">Transport</keyword>
<gene>
    <name evidence="9" type="ORF">METZ01_LOCUS147333</name>
</gene>
<dbReference type="CDD" id="cd06261">
    <property type="entry name" value="TM_PBP2"/>
    <property type="match status" value="1"/>
</dbReference>
<feature type="transmembrane region" description="Helical" evidence="7">
    <location>
        <begin position="85"/>
        <end position="108"/>
    </location>
</feature>
<dbReference type="GO" id="GO:0022857">
    <property type="term" value="F:transmembrane transporter activity"/>
    <property type="evidence" value="ECO:0007669"/>
    <property type="project" value="InterPro"/>
</dbReference>
<dbReference type="GO" id="GO:0043190">
    <property type="term" value="C:ATP-binding cassette (ABC) transporter complex"/>
    <property type="evidence" value="ECO:0007669"/>
    <property type="project" value="InterPro"/>
</dbReference>
<feature type="transmembrane region" description="Helical" evidence="7">
    <location>
        <begin position="438"/>
        <end position="456"/>
    </location>
</feature>
<feature type="transmembrane region" description="Helical" evidence="7">
    <location>
        <begin position="36"/>
        <end position="58"/>
    </location>
</feature>
<dbReference type="NCBIfam" id="TIGR01726">
    <property type="entry name" value="HEQRo_perm_3TM"/>
    <property type="match status" value="1"/>
</dbReference>
<feature type="transmembrane region" description="Helical" evidence="7">
    <location>
        <begin position="174"/>
        <end position="194"/>
    </location>
</feature>
<feature type="transmembrane region" description="Helical" evidence="7">
    <location>
        <begin position="388"/>
        <end position="417"/>
    </location>
</feature>
<feature type="transmembrane region" description="Helical" evidence="7">
    <location>
        <begin position="358"/>
        <end position="376"/>
    </location>
</feature>
<proteinExistence type="predicted"/>
<name>A0A381ZZC1_9ZZZZ</name>
<dbReference type="InterPro" id="IPR010065">
    <property type="entry name" value="AA_ABC_transptr_permease_3TM"/>
</dbReference>
<dbReference type="InterPro" id="IPR035906">
    <property type="entry name" value="MetI-like_sf"/>
</dbReference>
<keyword evidence="5 7" id="KW-1133">Transmembrane helix</keyword>
<dbReference type="SUPFAM" id="SSF161098">
    <property type="entry name" value="MetI-like"/>
    <property type="match status" value="1"/>
</dbReference>
<feature type="domain" description="ABC transmembrane type-1" evidence="8">
    <location>
        <begin position="393"/>
        <end position="588"/>
    </location>
</feature>
<dbReference type="Gene3D" id="1.10.3720.10">
    <property type="entry name" value="MetI-like"/>
    <property type="match status" value="1"/>
</dbReference>
<dbReference type="InterPro" id="IPR043429">
    <property type="entry name" value="ArtM/GltK/GlnP/TcyL/YhdX-like"/>
</dbReference>
<accession>A0A381ZZC1</accession>
<dbReference type="Pfam" id="PF00528">
    <property type="entry name" value="BPD_transp_1"/>
    <property type="match status" value="1"/>
</dbReference>
<keyword evidence="6 7" id="KW-0472">Membrane</keyword>
<feature type="transmembrane region" description="Helical" evidence="7">
    <location>
        <begin position="120"/>
        <end position="138"/>
    </location>
</feature>
<dbReference type="AlphaFoldDB" id="A0A381ZZC1"/>
<evidence type="ECO:0000313" key="9">
    <source>
        <dbReference type="EMBL" id="SVA94479.1"/>
    </source>
</evidence>
<evidence type="ECO:0000256" key="5">
    <source>
        <dbReference type="ARBA" id="ARBA00022989"/>
    </source>
</evidence>
<reference evidence="9" key="1">
    <citation type="submission" date="2018-05" db="EMBL/GenBank/DDBJ databases">
        <authorList>
            <person name="Lanie J.A."/>
            <person name="Ng W.-L."/>
            <person name="Kazmierczak K.M."/>
            <person name="Andrzejewski T.M."/>
            <person name="Davidsen T.M."/>
            <person name="Wayne K.J."/>
            <person name="Tettelin H."/>
            <person name="Glass J.I."/>
            <person name="Rusch D."/>
            <person name="Podicherti R."/>
            <person name="Tsui H.-C.T."/>
            <person name="Winkler M.E."/>
        </authorList>
    </citation>
    <scope>NUCLEOTIDE SEQUENCE</scope>
</reference>
<evidence type="ECO:0000256" key="1">
    <source>
        <dbReference type="ARBA" id="ARBA00004651"/>
    </source>
</evidence>
<evidence type="ECO:0000256" key="6">
    <source>
        <dbReference type="ARBA" id="ARBA00023136"/>
    </source>
</evidence>
<comment type="subcellular location">
    <subcellularLocation>
        <location evidence="1">Cell membrane</location>
        <topology evidence="1">Multi-pass membrane protein</topology>
    </subcellularLocation>
</comment>
<sequence length="600" mass="65318">MVAAMANAPLSAPPEIPKLPPREWVKENLFSSPFNSVLTVVTTIIVLAVFRGFLSFIFNPVRQWDGTATNMQLFMTRAYPDEQYIRVWFCVAVILILTGMSMAVWQAGSTMPVAGLGRKLLATGALLALLALLAPFSASATVQWLAAALAVVAVGETIRRFAGRGEDERTVSTLTVLVVTLAGLVASLWVVPYGHHTYIAKRVPRVLAEPGTVALTTKLPWTIMLLIVVAAYFAGRLMRDRLPTNPTRVTLLVLWLLAPPVLIYLVLRDPSFDMGHVLSTDLPIFAAYAVGGAALLSWLTRPSTGETGRIVAVLILVVGFCTFLTPMRMVVRLDMLMLAIFALAAPTFGGGPRARKRYIFGWLGVLGVMSWLITSINTPSTVTVPGGFFIGGFSITLMFAVFTIVFSFPLGIALALARTSSMPIFRQLATGFIEVVRGVPLITILIFFSIMVPLFLPRGMHLSEVTACVIGYVLFSSAYLAENVRGGLQSITRGQHEAAEAVGMTTAQKTIFIVLPQALRVSIPPLVGHCIGVFKETSLLAIIGVFDILYIGRIVIPGQTEFMGSTRENVLFVSVIYWIFAYQMSKASQRLERRTGLGER</sequence>
<organism evidence="9">
    <name type="scientific">marine metagenome</name>
    <dbReference type="NCBI Taxonomy" id="408172"/>
    <lineage>
        <taxon>unclassified sequences</taxon>
        <taxon>metagenomes</taxon>
        <taxon>ecological metagenomes</taxon>
    </lineage>
</organism>
<dbReference type="PROSITE" id="PS50928">
    <property type="entry name" value="ABC_TM1"/>
    <property type="match status" value="1"/>
</dbReference>
<evidence type="ECO:0000256" key="2">
    <source>
        <dbReference type="ARBA" id="ARBA00022448"/>
    </source>
</evidence>
<protein>
    <recommendedName>
        <fullName evidence="8">ABC transmembrane type-1 domain-containing protein</fullName>
    </recommendedName>
</protein>
<feature type="transmembrane region" description="Helical" evidence="7">
    <location>
        <begin position="335"/>
        <end position="351"/>
    </location>
</feature>
<evidence type="ECO:0000259" key="8">
    <source>
        <dbReference type="PROSITE" id="PS50928"/>
    </source>
</evidence>
<dbReference type="EMBL" id="UINC01023231">
    <property type="protein sequence ID" value="SVA94479.1"/>
    <property type="molecule type" value="Genomic_DNA"/>
</dbReference>
<feature type="transmembrane region" description="Helical" evidence="7">
    <location>
        <begin position="311"/>
        <end position="329"/>
    </location>
</feature>
<evidence type="ECO:0000256" key="4">
    <source>
        <dbReference type="ARBA" id="ARBA00022692"/>
    </source>
</evidence>
<keyword evidence="3" id="KW-1003">Cell membrane</keyword>